<evidence type="ECO:0000313" key="2">
    <source>
        <dbReference type="Proteomes" id="UP000696485"/>
    </source>
</evidence>
<dbReference type="InterPro" id="IPR036047">
    <property type="entry name" value="F-box-like_dom_sf"/>
</dbReference>
<dbReference type="AlphaFoldDB" id="A0A9P5VPS7"/>
<dbReference type="InterPro" id="IPR032675">
    <property type="entry name" value="LRR_dom_sf"/>
</dbReference>
<dbReference type="Proteomes" id="UP000696485">
    <property type="component" value="Unassembled WGS sequence"/>
</dbReference>
<dbReference type="SUPFAM" id="SSF81383">
    <property type="entry name" value="F-box domain"/>
    <property type="match status" value="1"/>
</dbReference>
<reference evidence="1" key="1">
    <citation type="journal article" date="2020" name="Fungal Divers.">
        <title>Resolving the Mortierellaceae phylogeny through synthesis of multi-gene phylogenetics and phylogenomics.</title>
        <authorList>
            <person name="Vandepol N."/>
            <person name="Liber J."/>
            <person name="Desiro A."/>
            <person name="Na H."/>
            <person name="Kennedy M."/>
            <person name="Barry K."/>
            <person name="Grigoriev I.V."/>
            <person name="Miller A.N."/>
            <person name="O'Donnell K."/>
            <person name="Stajich J.E."/>
            <person name="Bonito G."/>
        </authorList>
    </citation>
    <scope>NUCLEOTIDE SEQUENCE</scope>
    <source>
        <strain evidence="1">NVP1</strain>
    </source>
</reference>
<sequence length="880" mass="100287">MQDALQLPELMNVIGRHLTRKDLIQCILVSTHWRDLFVPHLWQTLSLDDTTYIASNPESARLILAHYGHHIRSLELKNTDLIDHCGLSCTNLTHLQFDQTNAIRQRRRPQDPPPVWTPTDQWSLLILIERNPALRSLELVIRVPVDAVRVAEVLGSLLGLERLQLDGAELERLGVFWSLLKTNRCLRWANFKDWAIFRNPVVQDPPQQDQQQPNDVINVRKLFLTGCGSPLSLAHSFPELEFLSYFKITKSNARDLEYKLSKGLCPKLALLEVVDTMSHLDGILQHAPPLRYFSLMSGTFPNDLLLPVDVPRLYKEIMQSLLALHSLTLRRLVPLKDTDGLLMSVLEACPNLVEFYSMVPVELNRFLAIHHLPPRIEKMTMRLEVDGANVVLDEEHVRIQGEILRKLSRSYSLTRFTVHGAITTSDAGGTLVLDLIQGLGQLDTANTMRQLKYFFLFGREFSFDGTRWGMHSLAEKLIQLPELLNVIGTHRSRHDLTNASECRSTGATYSLRTCGDIYPWKPLPASTSTTPFASEILAQYSHHVRSLELENIKLIDSYDISFTNLSHLMYDERMNDNLHLHHELEDVNPTWTEADILREFLYLETLGLDGPDFEHESGLAIGYLQNWSQNRLAVEPRHHLQDKNNVINVHRLSLSGCGSVHSLVHSFPVLEALDIYQISDLNAQDLVTLLAKGHALKLRRLHVIEKTTHLDKILEHAPALEYFALSNGQIASKLGSPIPLPGYEIFSYRPMRGLPHIVFANIMNNILTVHVQNLQEFVFTPNMPFKDQKGLLMQLLEACPNLTRFYCMVPVDLAKFLEVEAVAPRLEELSLSLVLPRADELSEREKLQREEQFLDRLNCNVPFIVDPDLQPGDIPTTLSI</sequence>
<organism evidence="1 2">
    <name type="scientific">Podila minutissima</name>
    <dbReference type="NCBI Taxonomy" id="64525"/>
    <lineage>
        <taxon>Eukaryota</taxon>
        <taxon>Fungi</taxon>
        <taxon>Fungi incertae sedis</taxon>
        <taxon>Mucoromycota</taxon>
        <taxon>Mortierellomycotina</taxon>
        <taxon>Mortierellomycetes</taxon>
        <taxon>Mortierellales</taxon>
        <taxon>Mortierellaceae</taxon>
        <taxon>Podila</taxon>
    </lineage>
</organism>
<dbReference type="EMBL" id="JAAAUY010000085">
    <property type="protein sequence ID" value="KAF9335794.1"/>
    <property type="molecule type" value="Genomic_DNA"/>
</dbReference>
<name>A0A9P5VPS7_9FUNG</name>
<dbReference type="Gene3D" id="3.80.10.10">
    <property type="entry name" value="Ribonuclease Inhibitor"/>
    <property type="match status" value="2"/>
</dbReference>
<protein>
    <recommendedName>
        <fullName evidence="3">F-box domain-containing protein</fullName>
    </recommendedName>
</protein>
<accession>A0A9P5VPS7</accession>
<dbReference type="SUPFAM" id="SSF52047">
    <property type="entry name" value="RNI-like"/>
    <property type="match status" value="1"/>
</dbReference>
<proteinExistence type="predicted"/>
<gene>
    <name evidence="1" type="ORF">BG006_010598</name>
</gene>
<evidence type="ECO:0008006" key="3">
    <source>
        <dbReference type="Google" id="ProtNLM"/>
    </source>
</evidence>
<evidence type="ECO:0000313" key="1">
    <source>
        <dbReference type="EMBL" id="KAF9335794.1"/>
    </source>
</evidence>
<keyword evidence="2" id="KW-1185">Reference proteome</keyword>
<comment type="caution">
    <text evidence="1">The sequence shown here is derived from an EMBL/GenBank/DDBJ whole genome shotgun (WGS) entry which is preliminary data.</text>
</comment>